<organism evidence="1">
    <name type="scientific">Zea mays</name>
    <name type="common">Maize</name>
    <dbReference type="NCBI Taxonomy" id="4577"/>
    <lineage>
        <taxon>Eukaryota</taxon>
        <taxon>Viridiplantae</taxon>
        <taxon>Streptophyta</taxon>
        <taxon>Embryophyta</taxon>
        <taxon>Tracheophyta</taxon>
        <taxon>Spermatophyta</taxon>
        <taxon>Magnoliopsida</taxon>
        <taxon>Liliopsida</taxon>
        <taxon>Poales</taxon>
        <taxon>Poaceae</taxon>
        <taxon>PACMAD clade</taxon>
        <taxon>Panicoideae</taxon>
        <taxon>Andropogonodae</taxon>
        <taxon>Andropogoneae</taxon>
        <taxon>Tripsacinae</taxon>
        <taxon>Zea</taxon>
    </lineage>
</organism>
<dbReference type="EMBL" id="BT069089">
    <property type="protein sequence ID" value="ACN35986.1"/>
    <property type="molecule type" value="mRNA"/>
</dbReference>
<name>C0PLC0_MAIZE</name>
<reference evidence="1" key="2">
    <citation type="submission" date="2012-06" db="EMBL/GenBank/DDBJ databases">
        <authorList>
            <person name="Yu Y."/>
            <person name="Currie J."/>
            <person name="Lomeli R."/>
            <person name="Angelova A."/>
            <person name="Collura K."/>
            <person name="Wissotski M."/>
            <person name="Campos D."/>
            <person name="Kudrna D."/>
            <person name="Golser W."/>
            <person name="Ashely E."/>
            <person name="Descour A."/>
            <person name="Fernandes J."/>
            <person name="Soderlund C."/>
            <person name="Walbot V."/>
        </authorList>
    </citation>
    <scope>NUCLEOTIDE SEQUENCE</scope>
    <source>
        <strain evidence="1">B73</strain>
    </source>
</reference>
<dbReference type="AlphaFoldDB" id="C0PLC0"/>
<reference evidence="1" key="1">
    <citation type="journal article" date="2009" name="PLoS Genet.">
        <title>Sequencing, mapping, and analysis of 27,455 maize full-length cDNAs.</title>
        <authorList>
            <person name="Soderlund C."/>
            <person name="Descour A."/>
            <person name="Kudrna D."/>
            <person name="Bomhoff M."/>
            <person name="Boyd L."/>
            <person name="Currie J."/>
            <person name="Angelova A."/>
            <person name="Collura K."/>
            <person name="Wissotski M."/>
            <person name="Ashley E."/>
            <person name="Morrow D."/>
            <person name="Fernandes J."/>
            <person name="Walbot V."/>
            <person name="Yu Y."/>
        </authorList>
    </citation>
    <scope>NUCLEOTIDE SEQUENCE</scope>
    <source>
        <strain evidence="1">B73</strain>
    </source>
</reference>
<accession>C0PLC0</accession>
<proteinExistence type="evidence at transcript level"/>
<protein>
    <submittedName>
        <fullName evidence="1">Uncharacterized protein</fullName>
    </submittedName>
</protein>
<sequence length="59" mass="6751">MQLLQPAMACTSQRSGIARCKWLSYTLVIAREETPCSSFMNPRKLRFPSECLIQSLRTT</sequence>
<evidence type="ECO:0000313" key="1">
    <source>
        <dbReference type="EMBL" id="ACN35986.1"/>
    </source>
</evidence>